<dbReference type="AlphaFoldDB" id="A0AAJ4A582"/>
<dbReference type="InterPro" id="IPR009056">
    <property type="entry name" value="Cyt_c-like_dom"/>
</dbReference>
<evidence type="ECO:0000313" key="9">
    <source>
        <dbReference type="EMBL" id="QFR44130.1"/>
    </source>
</evidence>
<name>A0AAJ4A582_9BACT</name>
<feature type="domain" description="Cytochrome c" evidence="8">
    <location>
        <begin position="111"/>
        <end position="207"/>
    </location>
</feature>
<dbReference type="Proteomes" id="UP000326061">
    <property type="component" value="Chromosome"/>
</dbReference>
<keyword evidence="4" id="KW-0249">Electron transport</keyword>
<dbReference type="Pfam" id="PF13442">
    <property type="entry name" value="Cytochrome_CBB3"/>
    <property type="match status" value="1"/>
</dbReference>
<keyword evidence="1" id="KW-0813">Transport</keyword>
<feature type="signal peptide" evidence="7">
    <location>
        <begin position="1"/>
        <end position="28"/>
    </location>
</feature>
<evidence type="ECO:0000259" key="8">
    <source>
        <dbReference type="PROSITE" id="PS51007"/>
    </source>
</evidence>
<evidence type="ECO:0000256" key="7">
    <source>
        <dbReference type="SAM" id="SignalP"/>
    </source>
</evidence>
<dbReference type="Gene3D" id="1.10.760.10">
    <property type="entry name" value="Cytochrome c-like domain"/>
    <property type="match status" value="2"/>
</dbReference>
<dbReference type="InterPro" id="IPR002323">
    <property type="entry name" value="Cyt_CIE"/>
</dbReference>
<dbReference type="GO" id="GO:0020037">
    <property type="term" value="F:heme binding"/>
    <property type="evidence" value="ECO:0007669"/>
    <property type="project" value="InterPro"/>
</dbReference>
<dbReference type="PROSITE" id="PS51257">
    <property type="entry name" value="PROKAR_LIPOPROTEIN"/>
    <property type="match status" value="1"/>
</dbReference>
<dbReference type="SUPFAM" id="SSF46626">
    <property type="entry name" value="Cytochrome c"/>
    <property type="match status" value="2"/>
</dbReference>
<dbReference type="PROSITE" id="PS51007">
    <property type="entry name" value="CYTC"/>
    <property type="match status" value="2"/>
</dbReference>
<evidence type="ECO:0000313" key="10">
    <source>
        <dbReference type="Proteomes" id="UP000326061"/>
    </source>
</evidence>
<evidence type="ECO:0000256" key="3">
    <source>
        <dbReference type="ARBA" id="ARBA00022723"/>
    </source>
</evidence>
<dbReference type="PANTHER" id="PTHR35008:SF8">
    <property type="entry name" value="ALCOHOL DEHYDROGENASE CYTOCHROME C SUBUNIT"/>
    <property type="match status" value="1"/>
</dbReference>
<dbReference type="PANTHER" id="PTHR35008">
    <property type="entry name" value="BLL4482 PROTEIN-RELATED"/>
    <property type="match status" value="1"/>
</dbReference>
<evidence type="ECO:0000256" key="4">
    <source>
        <dbReference type="ARBA" id="ARBA00022982"/>
    </source>
</evidence>
<evidence type="ECO:0000256" key="2">
    <source>
        <dbReference type="ARBA" id="ARBA00022617"/>
    </source>
</evidence>
<dbReference type="GO" id="GO:0009055">
    <property type="term" value="F:electron transfer activity"/>
    <property type="evidence" value="ECO:0007669"/>
    <property type="project" value="InterPro"/>
</dbReference>
<dbReference type="Pfam" id="PF00034">
    <property type="entry name" value="Cytochrom_C"/>
    <property type="match status" value="1"/>
</dbReference>
<evidence type="ECO:0000256" key="1">
    <source>
        <dbReference type="ARBA" id="ARBA00022448"/>
    </source>
</evidence>
<dbReference type="KEGG" id="suln:FJR47_09450"/>
<protein>
    <submittedName>
        <fullName evidence="9">C-type cytochrome</fullName>
    </submittedName>
</protein>
<organism evidence="9 10">
    <name type="scientific">Sulfurimonas xiamenensis</name>
    <dbReference type="NCBI Taxonomy" id="2590021"/>
    <lineage>
        <taxon>Bacteria</taxon>
        <taxon>Pseudomonadati</taxon>
        <taxon>Campylobacterota</taxon>
        <taxon>Epsilonproteobacteria</taxon>
        <taxon>Campylobacterales</taxon>
        <taxon>Sulfurimonadaceae</taxon>
        <taxon>Sulfurimonas</taxon>
    </lineage>
</organism>
<dbReference type="RefSeq" id="WP_152300190.1">
    <property type="nucleotide sequence ID" value="NZ_CP041166.1"/>
</dbReference>
<evidence type="ECO:0000256" key="6">
    <source>
        <dbReference type="PROSITE-ProRule" id="PRU00433"/>
    </source>
</evidence>
<reference evidence="10" key="1">
    <citation type="submission" date="2019-06" db="EMBL/GenBank/DDBJ databases">
        <title>Sulfurimonas gotlandica sp. nov., a chemoautotrophic and psychrotolerant epsilonproteobacterium isolated from a pelagic redoxcline, and an emended description of the genus Sulfurimonas.</title>
        <authorList>
            <person name="Wang S."/>
            <person name="Jiang L."/>
            <person name="Shao Z."/>
        </authorList>
    </citation>
    <scope>NUCLEOTIDE SEQUENCE [LARGE SCALE GENOMIC DNA]</scope>
    <source>
        <strain evidence="10">1-1N</strain>
    </source>
</reference>
<dbReference type="EMBL" id="CP041166">
    <property type="protein sequence ID" value="QFR44130.1"/>
    <property type="molecule type" value="Genomic_DNA"/>
</dbReference>
<evidence type="ECO:0000256" key="5">
    <source>
        <dbReference type="ARBA" id="ARBA00023004"/>
    </source>
</evidence>
<dbReference type="PRINTS" id="PR00607">
    <property type="entry name" value="CYTCHROMECIE"/>
</dbReference>
<dbReference type="GO" id="GO:0005506">
    <property type="term" value="F:iron ion binding"/>
    <property type="evidence" value="ECO:0007669"/>
    <property type="project" value="InterPro"/>
</dbReference>
<keyword evidence="2 6" id="KW-0349">Heme</keyword>
<keyword evidence="10" id="KW-1185">Reference proteome</keyword>
<feature type="chain" id="PRO_5042579711" evidence="7">
    <location>
        <begin position="29"/>
        <end position="384"/>
    </location>
</feature>
<sequence length="384" mass="41189">MIKLNNKLIILGVSVAASSALFFTGCFASNTSAGTSSAKVESAASGIYNPTKNALDGGVTYKRENGMYTAYAVNEQATTGVNFGRAPTPNELKAWDADIMPDGTGLPIGSGTVEEGEVLYDRDCVSCHGEFGAGGKGYPTLTGGSMDSLTNQRTCPGKDAPKRTIGTYWPQASTLIWYIRDAMPYANPKSYTPDEMYAMAAYLLAENGIQIDGEDIEELNQDNFTKIVMPNRDGFYPNIDGPDGVENVKAFYQDPKNFGAVGSRCMTNCGKEPIKRIGNEITNVEPPYSTLRDLPKVDSNAGAAVSEAEMLYEKSCLVCHKTDNMGAPPVGDKNAWAKVMEQGIDRVNHNALNGIGAMPPKGGAMNLSDDQVKDIVNFMIESSK</sequence>
<keyword evidence="7" id="KW-0732">Signal</keyword>
<keyword evidence="5 6" id="KW-0408">Iron</keyword>
<dbReference type="InterPro" id="IPR036909">
    <property type="entry name" value="Cyt_c-like_dom_sf"/>
</dbReference>
<accession>A0AAJ4A582</accession>
<feature type="domain" description="Cytochrome c" evidence="8">
    <location>
        <begin position="297"/>
        <end position="383"/>
    </location>
</feature>
<dbReference type="InterPro" id="IPR051459">
    <property type="entry name" value="Cytochrome_c-type_DH"/>
</dbReference>
<gene>
    <name evidence="9" type="ORF">FJR47_09450</name>
</gene>
<keyword evidence="3 6" id="KW-0479">Metal-binding</keyword>
<proteinExistence type="predicted"/>